<dbReference type="InterPro" id="IPR000858">
    <property type="entry name" value="S_locus_glycoprot_dom"/>
</dbReference>
<dbReference type="PROSITE" id="PS50948">
    <property type="entry name" value="PAN"/>
    <property type="match status" value="1"/>
</dbReference>
<dbReference type="Proteomes" id="UP001202328">
    <property type="component" value="Unassembled WGS sequence"/>
</dbReference>
<gene>
    <name evidence="8" type="ORF">MKW98_019732</name>
</gene>
<feature type="chain" id="PRO_5041983016" description="S-locus glycoprotein" evidence="5">
    <location>
        <begin position="31"/>
        <end position="482"/>
    </location>
</feature>
<organism evidence="8 9">
    <name type="scientific">Papaver atlanticum</name>
    <dbReference type="NCBI Taxonomy" id="357466"/>
    <lineage>
        <taxon>Eukaryota</taxon>
        <taxon>Viridiplantae</taxon>
        <taxon>Streptophyta</taxon>
        <taxon>Embryophyta</taxon>
        <taxon>Tracheophyta</taxon>
        <taxon>Spermatophyta</taxon>
        <taxon>Magnoliopsida</taxon>
        <taxon>Ranunculales</taxon>
        <taxon>Papaveraceae</taxon>
        <taxon>Papaveroideae</taxon>
        <taxon>Papaver</taxon>
    </lineage>
</organism>
<evidence type="ECO:0000256" key="4">
    <source>
        <dbReference type="SAM" id="Phobius"/>
    </source>
</evidence>
<dbReference type="Gene3D" id="2.90.10.10">
    <property type="entry name" value="Bulb-type lectin domain"/>
    <property type="match status" value="1"/>
</dbReference>
<dbReference type="PIRSF" id="PIRSF002686">
    <property type="entry name" value="SLG"/>
    <property type="match status" value="1"/>
</dbReference>
<dbReference type="InterPro" id="IPR003609">
    <property type="entry name" value="Pan_app"/>
</dbReference>
<dbReference type="InterPro" id="IPR001480">
    <property type="entry name" value="Bulb-type_lectin_dom"/>
</dbReference>
<dbReference type="Pfam" id="PF01453">
    <property type="entry name" value="B_lectin"/>
    <property type="match status" value="1"/>
</dbReference>
<comment type="function">
    <text evidence="1">Involved in sporophytic self-incompatibility system (the inability of flowering plants to achieve self-fertilization).</text>
</comment>
<evidence type="ECO:0000259" key="7">
    <source>
        <dbReference type="PROSITE" id="PS50948"/>
    </source>
</evidence>
<dbReference type="FunFam" id="2.90.10.10:FF:000002">
    <property type="entry name" value="Serine/threonine-protein kinase"/>
    <property type="match status" value="1"/>
</dbReference>
<feature type="transmembrane region" description="Helical" evidence="4">
    <location>
        <begin position="442"/>
        <end position="465"/>
    </location>
</feature>
<keyword evidence="4" id="KW-0812">Transmembrane</keyword>
<proteinExistence type="predicted"/>
<keyword evidence="9" id="KW-1185">Reference proteome</keyword>
<evidence type="ECO:0000256" key="2">
    <source>
        <dbReference type="ARBA" id="ARBA00022729"/>
    </source>
</evidence>
<evidence type="ECO:0000256" key="5">
    <source>
        <dbReference type="SAM" id="SignalP"/>
    </source>
</evidence>
<dbReference type="PANTHER" id="PTHR32444">
    <property type="entry name" value="BULB-TYPE LECTIN DOMAIN-CONTAINING PROTEIN"/>
    <property type="match status" value="1"/>
</dbReference>
<comment type="caution">
    <text evidence="8">The sequence shown here is derived from an EMBL/GenBank/DDBJ whole genome shotgun (WGS) entry which is preliminary data.</text>
</comment>
<evidence type="ECO:0000313" key="8">
    <source>
        <dbReference type="EMBL" id="KAI3954601.1"/>
    </source>
</evidence>
<dbReference type="GO" id="GO:0048544">
    <property type="term" value="P:recognition of pollen"/>
    <property type="evidence" value="ECO:0007669"/>
    <property type="project" value="InterPro"/>
</dbReference>
<evidence type="ECO:0000313" key="9">
    <source>
        <dbReference type="Proteomes" id="UP001202328"/>
    </source>
</evidence>
<dbReference type="SUPFAM" id="SSF51110">
    <property type="entry name" value="alpha-D-mannose-specific plant lectins"/>
    <property type="match status" value="1"/>
</dbReference>
<sequence>MDTIRNNSWVSLCILLFGVLICNKLHHAIAADKISLGDSLTGDERIVSSGDNFELGFFKPGNTSQNYYIGIWYSYNKVSVQTVVWVANRDTPILHPSSSVLTFLDGNLVLLNNLSKTPIWSTNLALKTLNTPQVVLGDDGNLVLRDGSNPNVMYWQSFDYPTDTWLPGAKLGFNIKTNQNQKLISWRSPEVPAQGSYSLELGGPSKTSQYAIYWNNSKEIWSSKDWDEKSKTFPSIREMRLDHNVNGSFFTYSVYNNSTTRFVIDFTGRIQQLRWSGSTNNWNLVWVQPQNICDVYATCGPFGSCKQDIQKCECMQGFAPRSPADESLQDSIGGCVRSTPLQCGNKDGFSPIQTPDLGKLPDKSHLIPEIDSAKECRSACKANCHCNAYSFINRCLFWYGDIINFNNITSSPDALAVFYLKLAASEIHSPQAKRKPKMSLKVLLIIVVPTVITVLSIITILYFCIIRRKKIDGNLFYTSFID</sequence>
<feature type="domain" description="Bulb-type lectin" evidence="6">
    <location>
        <begin position="31"/>
        <end position="157"/>
    </location>
</feature>
<dbReference type="PANTHER" id="PTHR32444:SF247">
    <property type="entry name" value="OS01G0958200 PROTEIN"/>
    <property type="match status" value="1"/>
</dbReference>
<keyword evidence="4" id="KW-0472">Membrane</keyword>
<protein>
    <recommendedName>
        <fullName evidence="10">S-locus glycoprotein</fullName>
    </recommendedName>
</protein>
<name>A0AAD4XW72_9MAGN</name>
<dbReference type="CDD" id="cd00028">
    <property type="entry name" value="B_lectin"/>
    <property type="match status" value="1"/>
</dbReference>
<evidence type="ECO:0008006" key="10">
    <source>
        <dbReference type="Google" id="ProtNLM"/>
    </source>
</evidence>
<dbReference type="Pfam" id="PF00954">
    <property type="entry name" value="S_locus_glycop"/>
    <property type="match status" value="1"/>
</dbReference>
<dbReference type="EMBL" id="JAJJMB010001902">
    <property type="protein sequence ID" value="KAI3954601.1"/>
    <property type="molecule type" value="Genomic_DNA"/>
</dbReference>
<dbReference type="InterPro" id="IPR036426">
    <property type="entry name" value="Bulb-type_lectin_dom_sf"/>
</dbReference>
<dbReference type="SMART" id="SM00108">
    <property type="entry name" value="B_lectin"/>
    <property type="match status" value="1"/>
</dbReference>
<dbReference type="CDD" id="cd01098">
    <property type="entry name" value="PAN_AP_plant"/>
    <property type="match status" value="1"/>
</dbReference>
<dbReference type="InterPro" id="IPR035446">
    <property type="entry name" value="SLSG/EP1"/>
</dbReference>
<accession>A0AAD4XW72</accession>
<keyword evidence="2 5" id="KW-0732">Signal</keyword>
<feature type="domain" description="Apple" evidence="7">
    <location>
        <begin position="343"/>
        <end position="423"/>
    </location>
</feature>
<dbReference type="Pfam" id="PF08276">
    <property type="entry name" value="PAN_2"/>
    <property type="match status" value="1"/>
</dbReference>
<feature type="signal peptide" evidence="5">
    <location>
        <begin position="1"/>
        <end position="30"/>
    </location>
</feature>
<reference evidence="8" key="1">
    <citation type="submission" date="2022-04" db="EMBL/GenBank/DDBJ databases">
        <title>A functionally conserved STORR gene fusion in Papaver species that diverged 16.8 million years ago.</title>
        <authorList>
            <person name="Catania T."/>
        </authorList>
    </citation>
    <scope>NUCLEOTIDE SEQUENCE</scope>
    <source>
        <strain evidence="8">S-188037</strain>
    </source>
</reference>
<evidence type="ECO:0000256" key="3">
    <source>
        <dbReference type="ARBA" id="ARBA00023157"/>
    </source>
</evidence>
<dbReference type="PROSITE" id="PS50927">
    <property type="entry name" value="BULB_LECTIN"/>
    <property type="match status" value="1"/>
</dbReference>
<keyword evidence="3" id="KW-1015">Disulfide bond</keyword>
<dbReference type="AlphaFoldDB" id="A0AAD4XW72"/>
<evidence type="ECO:0000259" key="6">
    <source>
        <dbReference type="PROSITE" id="PS50927"/>
    </source>
</evidence>
<keyword evidence="4" id="KW-1133">Transmembrane helix</keyword>
<evidence type="ECO:0000256" key="1">
    <source>
        <dbReference type="ARBA" id="ARBA00003061"/>
    </source>
</evidence>